<gene>
    <name evidence="1" type="ORF">TWF703_007595</name>
</gene>
<evidence type="ECO:0000313" key="1">
    <source>
        <dbReference type="EMBL" id="KAF3131584.1"/>
    </source>
</evidence>
<dbReference type="Proteomes" id="UP000480548">
    <property type="component" value="Unassembled WGS sequence"/>
</dbReference>
<comment type="caution">
    <text evidence="1">The sequence shown here is derived from an EMBL/GenBank/DDBJ whole genome shotgun (WGS) entry which is preliminary data.</text>
</comment>
<organism evidence="1 2">
    <name type="scientific">Orbilia oligospora</name>
    <name type="common">Nematode-trapping fungus</name>
    <name type="synonym">Arthrobotrys oligospora</name>
    <dbReference type="NCBI Taxonomy" id="2813651"/>
    <lineage>
        <taxon>Eukaryota</taxon>
        <taxon>Fungi</taxon>
        <taxon>Dikarya</taxon>
        <taxon>Ascomycota</taxon>
        <taxon>Pezizomycotina</taxon>
        <taxon>Orbiliomycetes</taxon>
        <taxon>Orbiliales</taxon>
        <taxon>Orbiliaceae</taxon>
        <taxon>Orbilia</taxon>
    </lineage>
</organism>
<protein>
    <recommendedName>
        <fullName evidence="3">N-acetyltransferase domain-containing protein</fullName>
    </recommendedName>
</protein>
<accession>A0A7C8NIP3</accession>
<proteinExistence type="predicted"/>
<dbReference type="AlphaFoldDB" id="A0A7C8NIP3"/>
<evidence type="ECO:0008006" key="3">
    <source>
        <dbReference type="Google" id="ProtNLM"/>
    </source>
</evidence>
<dbReference type="Gene3D" id="3.40.630.30">
    <property type="match status" value="1"/>
</dbReference>
<evidence type="ECO:0000313" key="2">
    <source>
        <dbReference type="Proteomes" id="UP000480548"/>
    </source>
</evidence>
<dbReference type="EMBL" id="WIQZ01000048">
    <property type="protein sequence ID" value="KAF3131584.1"/>
    <property type="molecule type" value="Genomic_DNA"/>
</dbReference>
<sequence length="241" mass="26950">MLYSYRDMFPTNTLKFRPATLAAGDDRWFVEAWDSTLPYLASIGSTSQWQYIPSNLPGAVSKVKKMVEDSDLSSQKYPVSSPEVLSEHGAPPLDWDKAYVAEIDIKREDIPIALADRYSNEQGEIVTIPVGAMVLQGRSPEYVRSVIPEQDEKDPFIFLAFLMTDHRAGKLAKGSGSALLNIAKEEVKRLGLKRLCGDCWRGNGRRLVGYYDGQGLKAIGDFDVPKNEQDSWEGAVIEWRA</sequence>
<name>A0A7C8NIP3_ORBOL</name>
<reference evidence="1 2" key="1">
    <citation type="submission" date="2019-06" db="EMBL/GenBank/DDBJ databases">
        <authorList>
            <person name="Palmer J.M."/>
        </authorList>
    </citation>
    <scope>NUCLEOTIDE SEQUENCE [LARGE SCALE GENOMIC DNA]</scope>
    <source>
        <strain evidence="1 2">TWF703</strain>
    </source>
</reference>